<reference evidence="4" key="1">
    <citation type="submission" date="2025-08" db="UniProtKB">
        <authorList>
            <consortium name="RefSeq"/>
        </authorList>
    </citation>
    <scope>IDENTIFICATION</scope>
    <source>
        <tissue evidence="4">Muscle</tissue>
    </source>
</reference>
<dbReference type="RefSeq" id="XP_022249021.1">
    <property type="nucleotide sequence ID" value="XM_022393313.1"/>
</dbReference>
<feature type="signal peptide" evidence="2">
    <location>
        <begin position="1"/>
        <end position="16"/>
    </location>
</feature>
<evidence type="ECO:0000313" key="3">
    <source>
        <dbReference type="Proteomes" id="UP000694941"/>
    </source>
</evidence>
<protein>
    <submittedName>
        <fullName evidence="4">Uncharacterized protein LOC111087266 isoform X1</fullName>
    </submittedName>
</protein>
<gene>
    <name evidence="4" type="primary">LOC111087266</name>
</gene>
<sequence>MAVLTCCVIIATLVKSQILAGNALSISPEGSSLLLQKPPGLNNVRNPYDVIAISRRQIEQIPEYLSDESKPEPSCAQLRVMWNHMRRMARHREITNEVPMFPLSFPRGLFSYVLSHPSFSGNHGFQFPTGQFSSLNENNLGEVSRGSDKGQQENHSSAKDKSPRTFDVSSHNHHNNNQFYFDDETEKHHSRGQINPVNPLGTFVGVPHLQKSLGVFGTVLQKPQEKTLLEEQKHLGKLSKQFRGSGEFEPLQLSTDDLDSGFGTFGDFTSNLDQSSESQNIYNFGSVLGDRPPMKQHISFVYDPEESKKETGSEGEFSDAANLMESCNAVKGNLCRTDDDCSCFNNVLQCVAARCQLQQPQGQVFTDDWGMWHSGPVDSVNLGISRKKRDSARVVAM</sequence>
<organism evidence="3 4">
    <name type="scientific">Limulus polyphemus</name>
    <name type="common">Atlantic horseshoe crab</name>
    <dbReference type="NCBI Taxonomy" id="6850"/>
    <lineage>
        <taxon>Eukaryota</taxon>
        <taxon>Metazoa</taxon>
        <taxon>Ecdysozoa</taxon>
        <taxon>Arthropoda</taxon>
        <taxon>Chelicerata</taxon>
        <taxon>Merostomata</taxon>
        <taxon>Xiphosura</taxon>
        <taxon>Limulidae</taxon>
        <taxon>Limulus</taxon>
    </lineage>
</organism>
<feature type="chain" id="PRO_5046255007" evidence="2">
    <location>
        <begin position="17"/>
        <end position="397"/>
    </location>
</feature>
<accession>A0ABM1SZG5</accession>
<evidence type="ECO:0000313" key="4">
    <source>
        <dbReference type="RefSeq" id="XP_022249021.1"/>
    </source>
</evidence>
<dbReference type="Proteomes" id="UP000694941">
    <property type="component" value="Unplaced"/>
</dbReference>
<evidence type="ECO:0000256" key="1">
    <source>
        <dbReference type="SAM" id="MobiDB-lite"/>
    </source>
</evidence>
<keyword evidence="2" id="KW-0732">Signal</keyword>
<name>A0ABM1SZG5_LIMPO</name>
<proteinExistence type="predicted"/>
<evidence type="ECO:0000256" key="2">
    <source>
        <dbReference type="SAM" id="SignalP"/>
    </source>
</evidence>
<dbReference type="GeneID" id="111087266"/>
<feature type="compositionally biased region" description="Basic and acidic residues" evidence="1">
    <location>
        <begin position="145"/>
        <end position="164"/>
    </location>
</feature>
<keyword evidence="3" id="KW-1185">Reference proteome</keyword>
<feature type="region of interest" description="Disordered" evidence="1">
    <location>
        <begin position="136"/>
        <end position="178"/>
    </location>
</feature>